<evidence type="ECO:0000313" key="1">
    <source>
        <dbReference type="EMBL" id="OGH00654.1"/>
    </source>
</evidence>
<dbReference type="AlphaFoldDB" id="A0A1F6GRC8"/>
<dbReference type="EMBL" id="MFNF01000043">
    <property type="protein sequence ID" value="OGH00654.1"/>
    <property type="molecule type" value="Genomic_DNA"/>
</dbReference>
<organism evidence="1 2">
    <name type="scientific">Candidatus Lambdaproteobacteria bacterium RIFOXYD2_FULL_56_26</name>
    <dbReference type="NCBI Taxonomy" id="1817773"/>
    <lineage>
        <taxon>Bacteria</taxon>
        <taxon>Pseudomonadati</taxon>
        <taxon>Pseudomonadota</taxon>
        <taxon>Candidatus Lambdaproteobacteria</taxon>
    </lineage>
</organism>
<evidence type="ECO:0000313" key="2">
    <source>
        <dbReference type="Proteomes" id="UP000177583"/>
    </source>
</evidence>
<comment type="caution">
    <text evidence="1">The sequence shown here is derived from an EMBL/GenBank/DDBJ whole genome shotgun (WGS) entry which is preliminary data.</text>
</comment>
<reference evidence="1 2" key="1">
    <citation type="journal article" date="2016" name="Nat. Commun.">
        <title>Thousands of microbial genomes shed light on interconnected biogeochemical processes in an aquifer system.</title>
        <authorList>
            <person name="Anantharaman K."/>
            <person name="Brown C.T."/>
            <person name="Hug L.A."/>
            <person name="Sharon I."/>
            <person name="Castelle C.J."/>
            <person name="Probst A.J."/>
            <person name="Thomas B.C."/>
            <person name="Singh A."/>
            <person name="Wilkins M.J."/>
            <person name="Karaoz U."/>
            <person name="Brodie E.L."/>
            <person name="Williams K.H."/>
            <person name="Hubbard S.S."/>
            <person name="Banfield J.F."/>
        </authorList>
    </citation>
    <scope>NUCLEOTIDE SEQUENCE [LARGE SCALE GENOMIC DNA]</scope>
</reference>
<proteinExistence type="predicted"/>
<dbReference type="Proteomes" id="UP000177583">
    <property type="component" value="Unassembled WGS sequence"/>
</dbReference>
<gene>
    <name evidence="1" type="ORF">A2557_03195</name>
</gene>
<name>A0A1F6GRC8_9PROT</name>
<sequence length="68" mass="7545">MAVDFIYKDERGFEFYRCDNFGGGGRAKVKQVGKDKYLVYGGIYKGYVVPAANAVEASRKACGEVRPQ</sequence>
<protein>
    <submittedName>
        <fullName evidence="1">Uncharacterized protein</fullName>
    </submittedName>
</protein>
<accession>A0A1F6GRC8</accession>